<feature type="region of interest" description="Disordered" evidence="1">
    <location>
        <begin position="324"/>
        <end position="351"/>
    </location>
</feature>
<feature type="compositionally biased region" description="Low complexity" evidence="1">
    <location>
        <begin position="213"/>
        <end position="239"/>
    </location>
</feature>
<evidence type="ECO:0000256" key="1">
    <source>
        <dbReference type="SAM" id="MobiDB-lite"/>
    </source>
</evidence>
<feature type="region of interest" description="Disordered" evidence="1">
    <location>
        <begin position="171"/>
        <end position="265"/>
    </location>
</feature>
<dbReference type="Pfam" id="PF13259">
    <property type="entry name" value="clamp_Gag1-like"/>
    <property type="match status" value="1"/>
</dbReference>
<dbReference type="InterPro" id="IPR053274">
    <property type="entry name" value="Fluconazole_resistance"/>
</dbReference>
<dbReference type="EMBL" id="JAUTXT010000016">
    <property type="protein sequence ID" value="KAK3675096.1"/>
    <property type="molecule type" value="Genomic_DNA"/>
</dbReference>
<dbReference type="PANTHER" id="PTHR28065:SF1">
    <property type="entry name" value="DUF4050 DOMAIN-CONTAINING PROTEIN"/>
    <property type="match status" value="1"/>
</dbReference>
<gene>
    <name evidence="3" type="ORF">LTR78_005030</name>
</gene>
<protein>
    <recommendedName>
        <fullName evidence="2">Gag1-like clamp domain-containing protein</fullName>
    </recommendedName>
</protein>
<comment type="caution">
    <text evidence="3">The sequence shown here is derived from an EMBL/GenBank/DDBJ whole genome shotgun (WGS) entry which is preliminary data.</text>
</comment>
<reference evidence="3" key="1">
    <citation type="submission" date="2023-07" db="EMBL/GenBank/DDBJ databases">
        <title>Black Yeasts Isolated from many extreme environments.</title>
        <authorList>
            <person name="Coleine C."/>
            <person name="Stajich J.E."/>
            <person name="Selbmann L."/>
        </authorList>
    </citation>
    <scope>NUCLEOTIDE SEQUENCE</scope>
    <source>
        <strain evidence="3">CCFEE 5485</strain>
    </source>
</reference>
<dbReference type="InterPro" id="IPR025124">
    <property type="entry name" value="Gag1-like_clamp"/>
</dbReference>
<sequence length="374" mass="40458">MALLGHSRTAEQQQELREAKRLLRDRVRNDWHYPPLPAYQRYARKTRLNDTSSEGVADGEQKDASFRFTPVDLSSGPPVDSEVPDVTGWQERVNSTESGSDAEAAASTAAVTKGRSGLKGKQSTEFRFEGPDSVGSQIRERKVARKRKRIMAAQEELSWNEGLSHWTAQRDAWSGARSAAAEEPSSRSGERRAQNDARRVSLTTGGFAISAESTPRTSTSSITSPVATSSAATTPDPTTQHVPHTLPGTTPPHQSQHTPPNEPLIPTCASILPHHPIRRRITPSMYTEIYTKIIVQGRTPSVPINLLTLVSALVEGWKADGEWPPKPGVVEPTIGRRKGKGSGSGGSGVREGVKAVVRTLKLVGSSEVGSRKDG</sequence>
<keyword evidence="4" id="KW-1185">Reference proteome</keyword>
<feature type="compositionally biased region" description="Low complexity" evidence="1">
    <location>
        <begin position="247"/>
        <end position="259"/>
    </location>
</feature>
<dbReference type="Proteomes" id="UP001274830">
    <property type="component" value="Unassembled WGS sequence"/>
</dbReference>
<evidence type="ECO:0000313" key="4">
    <source>
        <dbReference type="Proteomes" id="UP001274830"/>
    </source>
</evidence>
<feature type="compositionally biased region" description="Basic and acidic residues" evidence="1">
    <location>
        <begin position="184"/>
        <end position="199"/>
    </location>
</feature>
<proteinExistence type="predicted"/>
<feature type="region of interest" description="Disordered" evidence="1">
    <location>
        <begin position="40"/>
        <end position="137"/>
    </location>
</feature>
<feature type="domain" description="Gag1-like clamp" evidence="2">
    <location>
        <begin position="125"/>
        <end position="324"/>
    </location>
</feature>
<dbReference type="AlphaFoldDB" id="A0AAE0WNK9"/>
<organism evidence="3 4">
    <name type="scientific">Recurvomyces mirabilis</name>
    <dbReference type="NCBI Taxonomy" id="574656"/>
    <lineage>
        <taxon>Eukaryota</taxon>
        <taxon>Fungi</taxon>
        <taxon>Dikarya</taxon>
        <taxon>Ascomycota</taxon>
        <taxon>Pezizomycotina</taxon>
        <taxon>Dothideomycetes</taxon>
        <taxon>Dothideomycetidae</taxon>
        <taxon>Mycosphaerellales</taxon>
        <taxon>Teratosphaeriaceae</taxon>
        <taxon>Recurvomyces</taxon>
    </lineage>
</organism>
<name>A0AAE0WNK9_9PEZI</name>
<feature type="compositionally biased region" description="Low complexity" evidence="1">
    <location>
        <begin position="95"/>
        <end position="110"/>
    </location>
</feature>
<dbReference type="PANTHER" id="PTHR28065">
    <property type="entry name" value="FREQUENIN"/>
    <property type="match status" value="1"/>
</dbReference>
<feature type="compositionally biased region" description="Low complexity" evidence="1">
    <location>
        <begin position="174"/>
        <end position="183"/>
    </location>
</feature>
<evidence type="ECO:0000313" key="3">
    <source>
        <dbReference type="EMBL" id="KAK3675096.1"/>
    </source>
</evidence>
<accession>A0AAE0WNK9</accession>
<evidence type="ECO:0000259" key="2">
    <source>
        <dbReference type="Pfam" id="PF13259"/>
    </source>
</evidence>